<proteinExistence type="predicted"/>
<dbReference type="Pfam" id="PF11390">
    <property type="entry name" value="FdsD"/>
    <property type="match status" value="1"/>
</dbReference>
<gene>
    <name evidence="1" type="ORF">BGP80_19585</name>
</gene>
<evidence type="ECO:0000313" key="2">
    <source>
        <dbReference type="Proteomes" id="UP000237194"/>
    </source>
</evidence>
<comment type="caution">
    <text evidence="1">The sequence shown here is derived from an EMBL/GenBank/DDBJ whole genome shotgun (WGS) entry which is preliminary data.</text>
</comment>
<dbReference type="AlphaFoldDB" id="A0A2S3WGD9"/>
<dbReference type="InterPro" id="IPR021074">
    <property type="entry name" value="Formate_DH_dsu"/>
</dbReference>
<dbReference type="EMBL" id="MIND01000018">
    <property type="protein sequence ID" value="POF90030.1"/>
    <property type="molecule type" value="Genomic_DNA"/>
</dbReference>
<reference evidence="1 2" key="1">
    <citation type="submission" date="2016-08" db="EMBL/GenBank/DDBJ databases">
        <authorList>
            <person name="Seilhamer J.J."/>
        </authorList>
    </citation>
    <scope>NUCLEOTIDE SEQUENCE [LARGE SCALE GENOMIC DNA]</scope>
    <source>
        <strain evidence="1 2">KT-27</strain>
    </source>
</reference>
<accession>A0A2S3WGD9</accession>
<reference evidence="1 2" key="2">
    <citation type="submission" date="2018-03" db="EMBL/GenBank/DDBJ databases">
        <title>Draft genome of Pseudomonas putida strain KT-27.</title>
        <authorList>
            <person name="Yoshizawa S."/>
            <person name="Khan N.H."/>
            <person name="Nishimura M."/>
            <person name="Chiura H.X."/>
            <person name="Ogura Y."/>
            <person name="Hayashi T."/>
            <person name="Kogure K."/>
        </authorList>
    </citation>
    <scope>NUCLEOTIDE SEQUENCE [LARGE SCALE GENOMIC DNA]</scope>
    <source>
        <strain evidence="1 2">KT-27</strain>
    </source>
</reference>
<dbReference type="RefSeq" id="WP_103438003.1">
    <property type="nucleotide sequence ID" value="NZ_MIND01000018.1"/>
</dbReference>
<evidence type="ECO:0000313" key="1">
    <source>
        <dbReference type="EMBL" id="POF90030.1"/>
    </source>
</evidence>
<protein>
    <submittedName>
        <fullName evidence="1">Formate dehydrogenase</fullName>
    </submittedName>
</protein>
<dbReference type="Proteomes" id="UP000237194">
    <property type="component" value="Unassembled WGS sequence"/>
</dbReference>
<organism evidence="1 2">
    <name type="scientific">Pseudomonas putida</name>
    <name type="common">Arthrobacter siderocapsulatus</name>
    <dbReference type="NCBI Taxonomy" id="303"/>
    <lineage>
        <taxon>Bacteria</taxon>
        <taxon>Pseudomonadati</taxon>
        <taxon>Pseudomonadota</taxon>
        <taxon>Gammaproteobacteria</taxon>
        <taxon>Pseudomonadales</taxon>
        <taxon>Pseudomonadaceae</taxon>
        <taxon>Pseudomonas</taxon>
    </lineage>
</organism>
<name>A0A2S3WGD9_PSEPU</name>
<sequence length="69" mass="7873">MSVDSLVKMANQIAHYFDSEPNRTLAVQGVRQHIHSFWTPLMRKQIVEWMQAHPDEGVDGLVREALAEG</sequence>